<organism evidence="1 2">
    <name type="scientific">Rhododendron molle</name>
    <name type="common">Chinese azalea</name>
    <name type="synonym">Azalea mollis</name>
    <dbReference type="NCBI Taxonomy" id="49168"/>
    <lineage>
        <taxon>Eukaryota</taxon>
        <taxon>Viridiplantae</taxon>
        <taxon>Streptophyta</taxon>
        <taxon>Embryophyta</taxon>
        <taxon>Tracheophyta</taxon>
        <taxon>Spermatophyta</taxon>
        <taxon>Magnoliopsida</taxon>
        <taxon>eudicotyledons</taxon>
        <taxon>Gunneridae</taxon>
        <taxon>Pentapetalae</taxon>
        <taxon>asterids</taxon>
        <taxon>Ericales</taxon>
        <taxon>Ericaceae</taxon>
        <taxon>Ericoideae</taxon>
        <taxon>Rhodoreae</taxon>
        <taxon>Rhododendron</taxon>
    </lineage>
</organism>
<evidence type="ECO:0000313" key="2">
    <source>
        <dbReference type="Proteomes" id="UP001062846"/>
    </source>
</evidence>
<dbReference type="Proteomes" id="UP001062846">
    <property type="component" value="Chromosome 13"/>
</dbReference>
<evidence type="ECO:0000313" key="1">
    <source>
        <dbReference type="EMBL" id="KAI8522666.1"/>
    </source>
</evidence>
<dbReference type="EMBL" id="CM046400">
    <property type="protein sequence ID" value="KAI8522666.1"/>
    <property type="molecule type" value="Genomic_DNA"/>
</dbReference>
<gene>
    <name evidence="1" type="ORF">RHMOL_Rhmol13G0014100</name>
</gene>
<proteinExistence type="predicted"/>
<keyword evidence="2" id="KW-1185">Reference proteome</keyword>
<name>A0ACC0L361_RHOML</name>
<reference evidence="1" key="1">
    <citation type="submission" date="2022-02" db="EMBL/GenBank/DDBJ databases">
        <title>Plant Genome Project.</title>
        <authorList>
            <person name="Zhang R.-G."/>
        </authorList>
    </citation>
    <scope>NUCLEOTIDE SEQUENCE</scope>
    <source>
        <strain evidence="1">AT1</strain>
    </source>
</reference>
<protein>
    <submittedName>
        <fullName evidence="1">Uncharacterized protein</fullName>
    </submittedName>
</protein>
<sequence length="122" mass="13532">MRGAGEALMAYRAVLRATRKTFAGDHLMLRESAAEVRKKFEENRHVSSETEIQRLLAEAREASDFISTTIVQAKLNPSGGYDGIFLVKYLQLKLCVIEVKPGKEHAGAMLEIPSEEILNKAA</sequence>
<accession>A0ACC0L361</accession>
<comment type="caution">
    <text evidence="1">The sequence shown here is derived from an EMBL/GenBank/DDBJ whole genome shotgun (WGS) entry which is preliminary data.</text>
</comment>